<dbReference type="PANTHER" id="PTHR30137:SF16">
    <property type="entry name" value="BLL0895 PROTEIN"/>
    <property type="match status" value="1"/>
</dbReference>
<dbReference type="GO" id="GO:0016705">
    <property type="term" value="F:oxidoreductase activity, acting on paired donors, with incorporation or reduction of molecular oxygen"/>
    <property type="evidence" value="ECO:0007669"/>
    <property type="project" value="InterPro"/>
</dbReference>
<dbReference type="Proteomes" id="UP000468735">
    <property type="component" value="Unassembled WGS sequence"/>
</dbReference>
<protein>
    <submittedName>
        <fullName evidence="6">LLM class flavin-dependent oxidoreductase</fullName>
    </submittedName>
</protein>
<dbReference type="GO" id="GO:0004497">
    <property type="term" value="F:monooxygenase activity"/>
    <property type="evidence" value="ECO:0007669"/>
    <property type="project" value="UniProtKB-KW"/>
</dbReference>
<evidence type="ECO:0000256" key="4">
    <source>
        <dbReference type="ARBA" id="ARBA00023033"/>
    </source>
</evidence>
<name>A0A6H9YYD9_9ACTN</name>
<accession>A0A6H9YYD9</accession>
<dbReference type="PANTHER" id="PTHR30137">
    <property type="entry name" value="LUCIFERASE-LIKE MONOOXYGENASE"/>
    <property type="match status" value="1"/>
</dbReference>
<dbReference type="InterPro" id="IPR011251">
    <property type="entry name" value="Luciferase-like_dom"/>
</dbReference>
<dbReference type="Gene3D" id="3.20.20.30">
    <property type="entry name" value="Luciferase-like domain"/>
    <property type="match status" value="1"/>
</dbReference>
<dbReference type="GO" id="GO:0005829">
    <property type="term" value="C:cytosol"/>
    <property type="evidence" value="ECO:0007669"/>
    <property type="project" value="TreeGrafter"/>
</dbReference>
<dbReference type="EMBL" id="WBMT01000006">
    <property type="protein sequence ID" value="KAB2349152.1"/>
    <property type="molecule type" value="Genomic_DNA"/>
</dbReference>
<evidence type="ECO:0000259" key="5">
    <source>
        <dbReference type="Pfam" id="PF00296"/>
    </source>
</evidence>
<evidence type="ECO:0000313" key="7">
    <source>
        <dbReference type="Proteomes" id="UP000468735"/>
    </source>
</evidence>
<dbReference type="AlphaFoldDB" id="A0A6H9YYD9"/>
<comment type="similarity">
    <text evidence="1">Belongs to the bacterial luciferase oxidoreductase family.</text>
</comment>
<keyword evidence="2" id="KW-0285">Flavoprotein</keyword>
<dbReference type="Pfam" id="PF00296">
    <property type="entry name" value="Bac_luciferase"/>
    <property type="match status" value="1"/>
</dbReference>
<keyword evidence="3" id="KW-0560">Oxidoreductase</keyword>
<dbReference type="InterPro" id="IPR050766">
    <property type="entry name" value="Bact_Lucif_Oxidored"/>
</dbReference>
<evidence type="ECO:0000256" key="2">
    <source>
        <dbReference type="ARBA" id="ARBA00022630"/>
    </source>
</evidence>
<dbReference type="InterPro" id="IPR036661">
    <property type="entry name" value="Luciferase-like_sf"/>
</dbReference>
<feature type="domain" description="Luciferase-like" evidence="5">
    <location>
        <begin position="25"/>
        <end position="327"/>
    </location>
</feature>
<dbReference type="OrthoDB" id="5241801at2"/>
<proteinExistence type="inferred from homology"/>
<gene>
    <name evidence="6" type="ORF">F8566_15645</name>
</gene>
<organism evidence="6 7">
    <name type="scientific">Actinomadura rudentiformis</name>
    <dbReference type="NCBI Taxonomy" id="359158"/>
    <lineage>
        <taxon>Bacteria</taxon>
        <taxon>Bacillati</taxon>
        <taxon>Actinomycetota</taxon>
        <taxon>Actinomycetes</taxon>
        <taxon>Streptosporangiales</taxon>
        <taxon>Thermomonosporaceae</taxon>
        <taxon>Actinomadura</taxon>
    </lineage>
</organism>
<dbReference type="SUPFAM" id="SSF51679">
    <property type="entry name" value="Bacterial luciferase-like"/>
    <property type="match status" value="1"/>
</dbReference>
<evidence type="ECO:0000256" key="1">
    <source>
        <dbReference type="ARBA" id="ARBA00010426"/>
    </source>
</evidence>
<reference evidence="6 7" key="1">
    <citation type="submission" date="2019-09" db="EMBL/GenBank/DDBJ databases">
        <title>Actinomadura physcomitrii sp. nov., a novel actinomycete isolated from moss [Physcomitrium sphaericum (Ludw) Fuernr].</title>
        <authorList>
            <person name="Zhuang X."/>
            <person name="Liu C."/>
        </authorList>
    </citation>
    <scope>NUCLEOTIDE SEQUENCE [LARGE SCALE GENOMIC DNA]</scope>
    <source>
        <strain evidence="6 7">HMC1</strain>
    </source>
</reference>
<keyword evidence="4" id="KW-0503">Monooxygenase</keyword>
<comment type="caution">
    <text evidence="6">The sequence shown here is derived from an EMBL/GenBank/DDBJ whole genome shotgun (WGS) entry which is preliminary data.</text>
</comment>
<dbReference type="RefSeq" id="WP_151560925.1">
    <property type="nucleotide sequence ID" value="NZ_WBMT01000006.1"/>
</dbReference>
<evidence type="ECO:0000256" key="3">
    <source>
        <dbReference type="ARBA" id="ARBA00023002"/>
    </source>
</evidence>
<evidence type="ECO:0000313" key="6">
    <source>
        <dbReference type="EMBL" id="KAB2349152.1"/>
    </source>
</evidence>
<keyword evidence="7" id="KW-1185">Reference proteome</keyword>
<sequence length="408" mass="43667">MSTPSPTPDPAPGSAPGSVQGGPLRFGIFLAPFHPAGQNPTLALERDLDLIAHLDALGFDEAWIGEHHSAGFEIIASPEVFIATAAERTRHIRLGTGVSSLPYHHPLMLADRMVLLSHLTRGRVMLGVGPGALPSDAHMMGIEVARQRDMMEEALEAILLLLRGDEPVTCKTDWFELRDARLQLRPYRGELEVAVAAMVSPSGPRAAGRFGCSLLSLGATQAAGFDALGYHWGVMEERAAAFGTTADRSGWRLVGPMHLAETREQAARDVAFGLPDWVTYFQKIAALPIAPEAADPDALVEAVNSTGFGVIGTPDDAIAQIERLAAQSGGFGAYLLMAHEWADTAQTRRSYELFARYVAPRFQGSAASLTASRDWAAENRPQFIGATTEAIMAKVQQHADESGGTPGE</sequence>